<evidence type="ECO:0000256" key="1">
    <source>
        <dbReference type="SAM" id="MobiDB-lite"/>
    </source>
</evidence>
<dbReference type="Proteomes" id="UP000030746">
    <property type="component" value="Unassembled WGS sequence"/>
</dbReference>
<dbReference type="RefSeq" id="XP_009048127.1">
    <property type="nucleotide sequence ID" value="XM_009049879.1"/>
</dbReference>
<dbReference type="EMBL" id="KB200522">
    <property type="protein sequence ID" value="ESP01184.1"/>
    <property type="molecule type" value="Genomic_DNA"/>
</dbReference>
<evidence type="ECO:0000313" key="3">
    <source>
        <dbReference type="Proteomes" id="UP000030746"/>
    </source>
</evidence>
<keyword evidence="3" id="KW-1185">Reference proteome</keyword>
<evidence type="ECO:0000313" key="2">
    <source>
        <dbReference type="EMBL" id="ESP01184.1"/>
    </source>
</evidence>
<dbReference type="HOGENOM" id="CLU_907001_0_0_1"/>
<dbReference type="OrthoDB" id="6153983at2759"/>
<dbReference type="AlphaFoldDB" id="V4AB07"/>
<feature type="compositionally biased region" description="Basic and acidic residues" evidence="1">
    <location>
        <begin position="270"/>
        <end position="280"/>
    </location>
</feature>
<feature type="compositionally biased region" description="Basic and acidic residues" evidence="1">
    <location>
        <begin position="233"/>
        <end position="244"/>
    </location>
</feature>
<proteinExistence type="predicted"/>
<reference evidence="2 3" key="1">
    <citation type="journal article" date="2013" name="Nature">
        <title>Insights into bilaterian evolution from three spiralian genomes.</title>
        <authorList>
            <person name="Simakov O."/>
            <person name="Marletaz F."/>
            <person name="Cho S.J."/>
            <person name="Edsinger-Gonzales E."/>
            <person name="Havlak P."/>
            <person name="Hellsten U."/>
            <person name="Kuo D.H."/>
            <person name="Larsson T."/>
            <person name="Lv J."/>
            <person name="Arendt D."/>
            <person name="Savage R."/>
            <person name="Osoegawa K."/>
            <person name="de Jong P."/>
            <person name="Grimwood J."/>
            <person name="Chapman J.A."/>
            <person name="Shapiro H."/>
            <person name="Aerts A."/>
            <person name="Otillar R.P."/>
            <person name="Terry A.Y."/>
            <person name="Boore J.L."/>
            <person name="Grigoriev I.V."/>
            <person name="Lindberg D.R."/>
            <person name="Seaver E.C."/>
            <person name="Weisblat D.A."/>
            <person name="Putnam N.H."/>
            <person name="Rokhsar D.S."/>
        </authorList>
    </citation>
    <scope>NUCLEOTIDE SEQUENCE [LARGE SCALE GENOMIC DNA]</scope>
</reference>
<protein>
    <submittedName>
        <fullName evidence="2">Uncharacterized protein</fullName>
    </submittedName>
</protein>
<dbReference type="KEGG" id="lgi:LOTGIDRAFT_172707"/>
<dbReference type="GeneID" id="20242165"/>
<dbReference type="CTD" id="20242165"/>
<name>V4AB07_LOTGI</name>
<accession>V4AB07</accession>
<feature type="region of interest" description="Disordered" evidence="1">
    <location>
        <begin position="228"/>
        <end position="288"/>
    </location>
</feature>
<sequence>MDDLKSISEIPSSIWEFPLLGEGVILFGDTSEANKSLREVDYARVQAEMQSQMSALQSDFETILRDLKYQLQVKLSQELSDFKTVVSELESNLRYKDNKIDQLEDALYSERKKCDTVLGMQQSKFDNRLLELKHNHTSDMAKADMVNRSLREELASKPPGLEQYHSLRQDMSSLMEKVDIVHGGNPEKIRNRKSTLIVYHDRLKECIDRVLPIWLRQMRRELTDFDQFQQSSNKDRSVAAENTHDAMSSEDGISIDRDQSPDSDWDSSSDSEKLQEHDSFLKSTRSGRVRRRPRHLLGYVVNWDGRG</sequence>
<organism evidence="2 3">
    <name type="scientific">Lottia gigantea</name>
    <name type="common">Giant owl limpet</name>
    <dbReference type="NCBI Taxonomy" id="225164"/>
    <lineage>
        <taxon>Eukaryota</taxon>
        <taxon>Metazoa</taxon>
        <taxon>Spiralia</taxon>
        <taxon>Lophotrochozoa</taxon>
        <taxon>Mollusca</taxon>
        <taxon>Gastropoda</taxon>
        <taxon>Patellogastropoda</taxon>
        <taxon>Lottioidea</taxon>
        <taxon>Lottiidae</taxon>
        <taxon>Lottia</taxon>
    </lineage>
</organism>
<gene>
    <name evidence="2" type="ORF">LOTGIDRAFT_172707</name>
</gene>